<sequence length="298" mass="34320">MDYIKKKKIGEGTYATIYLASKQNIPNVAIKRMKKTKYSVGHDISVIREIKTLKQIKNKYILDLIEIYIQNDDIHLVLEYVETDLECIINNKQIFILPSDVKSWMLMILTGVHKLHEKFILHRDIKPNNILVSRSGLIKIADFGLSRSIGSKMTSQVVTRWYRAPELLLGAKQYGFGVDMWSIGCIFAELMLRVPLFAGESDLEQLNLIFKVFGTPKLHSYPSLKDLPGFMEFQEKEGIKLESLFTAASIDALSLLKKFFIYDPNKRINTYEALNDNYFSSDPKPTQPKNLPFFMAHE</sequence>
<dbReference type="PROSITE" id="PS00108">
    <property type="entry name" value="PROTEIN_KINASE_ST"/>
    <property type="match status" value="1"/>
</dbReference>
<evidence type="ECO:0000256" key="8">
    <source>
        <dbReference type="ARBA" id="ARBA00022840"/>
    </source>
</evidence>
<organism evidence="13 14">
    <name type="scientific">Vairimorpha apis BRL 01</name>
    <dbReference type="NCBI Taxonomy" id="1037528"/>
    <lineage>
        <taxon>Eukaryota</taxon>
        <taxon>Fungi</taxon>
        <taxon>Fungi incertae sedis</taxon>
        <taxon>Microsporidia</taxon>
        <taxon>Nosematidae</taxon>
        <taxon>Vairimorpha</taxon>
    </lineage>
</organism>
<dbReference type="InterPro" id="IPR000719">
    <property type="entry name" value="Prot_kinase_dom"/>
</dbReference>
<name>T0L5C2_9MICR</name>
<feature type="binding site" evidence="10">
    <location>
        <position position="31"/>
    </location>
    <ligand>
        <name>ATP</name>
        <dbReference type="ChEBI" id="CHEBI:30616"/>
    </ligand>
</feature>
<dbReference type="GO" id="GO:0006367">
    <property type="term" value="P:transcription initiation at RNA polymerase II promoter"/>
    <property type="evidence" value="ECO:0007669"/>
    <property type="project" value="EnsemblFungi"/>
</dbReference>
<evidence type="ECO:0000256" key="7">
    <source>
        <dbReference type="ARBA" id="ARBA00022777"/>
    </source>
</evidence>
<dbReference type="EC" id="2.7.11.23" evidence="3"/>
<proteinExistence type="inferred from homology"/>
<evidence type="ECO:0000256" key="1">
    <source>
        <dbReference type="ARBA" id="ARBA00004123"/>
    </source>
</evidence>
<dbReference type="GO" id="GO:0006360">
    <property type="term" value="P:transcription by RNA polymerase I"/>
    <property type="evidence" value="ECO:0007669"/>
    <property type="project" value="EnsemblFungi"/>
</dbReference>
<dbReference type="GO" id="GO:0140836">
    <property type="term" value="F:RNA polymerase II CTD heptapeptide repeat S5 kinase activity"/>
    <property type="evidence" value="ECO:0007669"/>
    <property type="project" value="EnsemblFungi"/>
</dbReference>
<dbReference type="PROSITE" id="PS00107">
    <property type="entry name" value="PROTEIN_KINASE_ATP"/>
    <property type="match status" value="1"/>
</dbReference>
<dbReference type="InterPro" id="IPR050108">
    <property type="entry name" value="CDK"/>
</dbReference>
<comment type="similarity">
    <text evidence="2">Belongs to the protein kinase superfamily. CMGC Ser/Thr protein kinase family. CDC2/CDKX subfamily.</text>
</comment>
<dbReference type="GO" id="GO:0032968">
    <property type="term" value="P:positive regulation of transcription elongation by RNA polymerase II"/>
    <property type="evidence" value="ECO:0007669"/>
    <property type="project" value="EnsemblFungi"/>
</dbReference>
<dbReference type="AlphaFoldDB" id="T0L5C2"/>
<dbReference type="GO" id="GO:0005829">
    <property type="term" value="C:cytosol"/>
    <property type="evidence" value="ECO:0007669"/>
    <property type="project" value="EnsemblFungi"/>
</dbReference>
<dbReference type="InterPro" id="IPR008271">
    <property type="entry name" value="Ser/Thr_kinase_AS"/>
</dbReference>
<dbReference type="GO" id="GO:0000785">
    <property type="term" value="C:chromatin"/>
    <property type="evidence" value="ECO:0007669"/>
    <property type="project" value="EnsemblFungi"/>
</dbReference>
<keyword evidence="9" id="KW-0539">Nucleus</keyword>
<comment type="subcellular location">
    <subcellularLocation>
        <location evidence="1">Nucleus</location>
    </subcellularLocation>
</comment>
<dbReference type="OrthoDB" id="1732493at2759"/>
<accession>T0L5C2</accession>
<protein>
    <recommendedName>
        <fullName evidence="3">[RNA-polymerase]-subunit kinase</fullName>
        <ecNumber evidence="3">2.7.11.23</ecNumber>
    </recommendedName>
</protein>
<evidence type="ECO:0000256" key="11">
    <source>
        <dbReference type="RuleBase" id="RU000304"/>
    </source>
</evidence>
<evidence type="ECO:0000313" key="14">
    <source>
        <dbReference type="Proteomes" id="UP000053780"/>
    </source>
</evidence>
<dbReference type="SUPFAM" id="SSF56112">
    <property type="entry name" value="Protein kinase-like (PK-like)"/>
    <property type="match status" value="1"/>
</dbReference>
<evidence type="ECO:0000256" key="2">
    <source>
        <dbReference type="ARBA" id="ARBA00006485"/>
    </source>
</evidence>
<evidence type="ECO:0000256" key="3">
    <source>
        <dbReference type="ARBA" id="ARBA00012409"/>
    </source>
</evidence>
<evidence type="ECO:0000256" key="9">
    <source>
        <dbReference type="ARBA" id="ARBA00023242"/>
    </source>
</evidence>
<evidence type="ECO:0000313" key="13">
    <source>
        <dbReference type="EMBL" id="EQB59709.1"/>
    </source>
</evidence>
<dbReference type="GO" id="GO:0060261">
    <property type="term" value="P:positive regulation of transcription initiation by RNA polymerase II"/>
    <property type="evidence" value="ECO:0007669"/>
    <property type="project" value="EnsemblFungi"/>
</dbReference>
<evidence type="ECO:0000256" key="10">
    <source>
        <dbReference type="PROSITE-ProRule" id="PRU10141"/>
    </source>
</evidence>
<dbReference type="Gene3D" id="1.10.510.10">
    <property type="entry name" value="Transferase(Phosphotransferase) domain 1"/>
    <property type="match status" value="1"/>
</dbReference>
<reference evidence="13 14" key="1">
    <citation type="journal article" date="2013" name="BMC Genomics">
        <title>Genome sequencing and comparative genomics of honey bee microsporidia, Nosema apis reveal novel insights into host-parasite interactions.</title>
        <authorList>
            <person name="Chen Yp."/>
            <person name="Pettis J.S."/>
            <person name="Zhao Y."/>
            <person name="Liu X."/>
            <person name="Tallon L.J."/>
            <person name="Sadzewicz L.D."/>
            <person name="Li R."/>
            <person name="Zheng H."/>
            <person name="Huang S."/>
            <person name="Zhang X."/>
            <person name="Hamilton M.C."/>
            <person name="Pernal S.F."/>
            <person name="Melathopoulos A.P."/>
            <person name="Yan X."/>
            <person name="Evans J.D."/>
        </authorList>
    </citation>
    <scope>NUCLEOTIDE SEQUENCE [LARGE SCALE GENOMIC DNA]</scope>
    <source>
        <strain evidence="13 14">BRL 01</strain>
    </source>
</reference>
<keyword evidence="4 11" id="KW-0723">Serine/threonine-protein kinase</keyword>
<keyword evidence="14" id="KW-1185">Reference proteome</keyword>
<dbReference type="HOGENOM" id="CLU_000288_181_1_1"/>
<dbReference type="GO" id="GO:1905866">
    <property type="term" value="P:positive regulation of Atg1/ULK1 kinase complex assembly"/>
    <property type="evidence" value="ECO:0007669"/>
    <property type="project" value="EnsemblFungi"/>
</dbReference>
<dbReference type="GO" id="GO:0016251">
    <property type="term" value="F:RNA polymerase II general transcription initiation factor activity"/>
    <property type="evidence" value="ECO:0007669"/>
    <property type="project" value="EnsemblFungi"/>
</dbReference>
<gene>
    <name evidence="13" type="ORF">NAPIS_ORF02701</name>
</gene>
<dbReference type="PANTHER" id="PTHR24056:SF0">
    <property type="entry name" value="CYCLIN-DEPENDENT KINASE 7"/>
    <property type="match status" value="1"/>
</dbReference>
<dbReference type="GO" id="GO:0006289">
    <property type="term" value="P:nucleotide-excision repair"/>
    <property type="evidence" value="ECO:0007669"/>
    <property type="project" value="EnsemblFungi"/>
</dbReference>
<evidence type="ECO:0000259" key="12">
    <source>
        <dbReference type="PROSITE" id="PS50011"/>
    </source>
</evidence>
<dbReference type="Gene3D" id="3.30.200.20">
    <property type="entry name" value="Phosphorylase Kinase, domain 1"/>
    <property type="match status" value="1"/>
</dbReference>
<dbReference type="InterPro" id="IPR017441">
    <property type="entry name" value="Protein_kinase_ATP_BS"/>
</dbReference>
<dbReference type="GO" id="GO:0005524">
    <property type="term" value="F:ATP binding"/>
    <property type="evidence" value="ECO:0007669"/>
    <property type="project" value="UniProtKB-UniRule"/>
</dbReference>
<keyword evidence="5" id="KW-0808">Transferase</keyword>
<dbReference type="Pfam" id="PF00069">
    <property type="entry name" value="Pkinase"/>
    <property type="match status" value="1"/>
</dbReference>
<keyword evidence="7 13" id="KW-0418">Kinase</keyword>
<keyword evidence="8 10" id="KW-0067">ATP-binding</keyword>
<evidence type="ECO:0000256" key="6">
    <source>
        <dbReference type="ARBA" id="ARBA00022741"/>
    </source>
</evidence>
<dbReference type="FunFam" id="1.10.510.10:FF:000624">
    <property type="entry name" value="Mitogen-activated protein kinase"/>
    <property type="match status" value="1"/>
</dbReference>
<dbReference type="PANTHER" id="PTHR24056">
    <property type="entry name" value="CELL DIVISION PROTEIN KINASE"/>
    <property type="match status" value="1"/>
</dbReference>
<dbReference type="GO" id="GO:0006370">
    <property type="term" value="P:7-methylguanosine mRNA capping"/>
    <property type="evidence" value="ECO:0007669"/>
    <property type="project" value="EnsemblFungi"/>
</dbReference>
<evidence type="ECO:0000256" key="5">
    <source>
        <dbReference type="ARBA" id="ARBA00022679"/>
    </source>
</evidence>
<dbReference type="GO" id="GO:0004693">
    <property type="term" value="F:cyclin-dependent protein serine/threonine kinase activity"/>
    <property type="evidence" value="ECO:0007669"/>
    <property type="project" value="EnsemblFungi"/>
</dbReference>
<dbReference type="GO" id="GO:0070985">
    <property type="term" value="C:transcription factor TFIIK complex"/>
    <property type="evidence" value="ECO:0007669"/>
    <property type="project" value="EnsemblFungi"/>
</dbReference>
<dbReference type="PROSITE" id="PS50011">
    <property type="entry name" value="PROTEIN_KINASE_DOM"/>
    <property type="match status" value="1"/>
</dbReference>
<dbReference type="GO" id="GO:0006995">
    <property type="term" value="P:cellular response to nitrogen starvation"/>
    <property type="evidence" value="ECO:0007669"/>
    <property type="project" value="EnsemblFungi"/>
</dbReference>
<evidence type="ECO:0000256" key="4">
    <source>
        <dbReference type="ARBA" id="ARBA00022527"/>
    </source>
</evidence>
<dbReference type="SMART" id="SM00220">
    <property type="entry name" value="S_TKc"/>
    <property type="match status" value="1"/>
</dbReference>
<feature type="domain" description="Protein kinase" evidence="12">
    <location>
        <begin position="3"/>
        <end position="279"/>
    </location>
</feature>
<keyword evidence="6 10" id="KW-0547">Nucleotide-binding</keyword>
<dbReference type="Proteomes" id="UP000053780">
    <property type="component" value="Unassembled WGS sequence"/>
</dbReference>
<dbReference type="EMBL" id="KE647374">
    <property type="protein sequence ID" value="EQB59709.1"/>
    <property type="molecule type" value="Genomic_DNA"/>
</dbReference>
<dbReference type="VEuPathDB" id="MicrosporidiaDB:NAPIS_ORF02701"/>
<dbReference type="GO" id="GO:0010508">
    <property type="term" value="P:positive regulation of autophagy"/>
    <property type="evidence" value="ECO:0007669"/>
    <property type="project" value="EnsemblFungi"/>
</dbReference>
<dbReference type="InterPro" id="IPR011009">
    <property type="entry name" value="Kinase-like_dom_sf"/>
</dbReference>